<organism evidence="1 2">
    <name type="scientific">Eragrostis curvula</name>
    <name type="common">weeping love grass</name>
    <dbReference type="NCBI Taxonomy" id="38414"/>
    <lineage>
        <taxon>Eukaryota</taxon>
        <taxon>Viridiplantae</taxon>
        <taxon>Streptophyta</taxon>
        <taxon>Embryophyta</taxon>
        <taxon>Tracheophyta</taxon>
        <taxon>Spermatophyta</taxon>
        <taxon>Magnoliopsida</taxon>
        <taxon>Liliopsida</taxon>
        <taxon>Poales</taxon>
        <taxon>Poaceae</taxon>
        <taxon>PACMAD clade</taxon>
        <taxon>Chloridoideae</taxon>
        <taxon>Eragrostideae</taxon>
        <taxon>Eragrostidinae</taxon>
        <taxon>Eragrostis</taxon>
    </lineage>
</organism>
<dbReference type="Proteomes" id="UP000324897">
    <property type="component" value="Unassembled WGS sequence"/>
</dbReference>
<proteinExistence type="predicted"/>
<evidence type="ECO:0000313" key="2">
    <source>
        <dbReference type="Proteomes" id="UP000324897"/>
    </source>
</evidence>
<protein>
    <submittedName>
        <fullName evidence="1">Uncharacterized protein</fullName>
    </submittedName>
</protein>
<comment type="caution">
    <text evidence="1">The sequence shown here is derived from an EMBL/GenBank/DDBJ whole genome shotgun (WGS) entry which is preliminary data.</text>
</comment>
<accession>A0A5J9T5E1</accession>
<dbReference type="EMBL" id="RWGY01000051">
    <property type="protein sequence ID" value="TVU06596.1"/>
    <property type="molecule type" value="Genomic_DNA"/>
</dbReference>
<dbReference type="OrthoDB" id="756313at2759"/>
<dbReference type="Gramene" id="TVU06596">
    <property type="protein sequence ID" value="TVU06596"/>
    <property type="gene ID" value="EJB05_49819"/>
</dbReference>
<keyword evidence="2" id="KW-1185">Reference proteome</keyword>
<feature type="non-terminal residue" evidence="1">
    <location>
        <position position="1"/>
    </location>
</feature>
<reference evidence="1 2" key="1">
    <citation type="journal article" date="2019" name="Sci. Rep.">
        <title>A high-quality genome of Eragrostis curvula grass provides insights into Poaceae evolution and supports new strategies to enhance forage quality.</title>
        <authorList>
            <person name="Carballo J."/>
            <person name="Santos B.A.C.M."/>
            <person name="Zappacosta D."/>
            <person name="Garbus I."/>
            <person name="Selva J.P."/>
            <person name="Gallo C.A."/>
            <person name="Diaz A."/>
            <person name="Albertini E."/>
            <person name="Caccamo M."/>
            <person name="Echenique V."/>
        </authorList>
    </citation>
    <scope>NUCLEOTIDE SEQUENCE [LARGE SCALE GENOMIC DNA]</scope>
    <source>
        <strain evidence="2">cv. Victoria</strain>
        <tissue evidence="1">Leaf</tissue>
    </source>
</reference>
<sequence length="120" mass="13374">MGFIPPSPNPYSDVAAWLDGSVDPAALLLATCGGDTVKLFNVAVESGDPMCSPTPVNAIKWNNTSYRSIMRQTYEKKRVQLRNQDAKSSELRCADITRATFHVHFHQPLARIKKNDENLQ</sequence>
<evidence type="ECO:0000313" key="1">
    <source>
        <dbReference type="EMBL" id="TVU06596.1"/>
    </source>
</evidence>
<dbReference type="AlphaFoldDB" id="A0A5J9T5E1"/>
<name>A0A5J9T5E1_9POAL</name>
<gene>
    <name evidence="1" type="ORF">EJB05_49819</name>
</gene>